<reference evidence="3" key="1">
    <citation type="submission" date="2017-02" db="UniProtKB">
        <authorList>
            <consortium name="WormBaseParasite"/>
        </authorList>
    </citation>
    <scope>IDENTIFICATION</scope>
</reference>
<keyword evidence="1" id="KW-0812">Transmembrane</keyword>
<dbReference type="Proteomes" id="UP000046392">
    <property type="component" value="Unplaced"/>
</dbReference>
<protein>
    <submittedName>
        <fullName evidence="3">UPAR/Ly6 domain-containing protein</fullName>
    </submittedName>
</protein>
<keyword evidence="2" id="KW-1185">Reference proteome</keyword>
<keyword evidence="1" id="KW-0472">Membrane</keyword>
<evidence type="ECO:0000313" key="3">
    <source>
        <dbReference type="WBParaSite" id="SPAL_0001197400.1"/>
    </source>
</evidence>
<organism evidence="2 3">
    <name type="scientific">Strongyloides papillosus</name>
    <name type="common">Intestinal threadworm</name>
    <dbReference type="NCBI Taxonomy" id="174720"/>
    <lineage>
        <taxon>Eukaryota</taxon>
        <taxon>Metazoa</taxon>
        <taxon>Ecdysozoa</taxon>
        <taxon>Nematoda</taxon>
        <taxon>Chromadorea</taxon>
        <taxon>Rhabditida</taxon>
        <taxon>Tylenchina</taxon>
        <taxon>Panagrolaimomorpha</taxon>
        <taxon>Strongyloidoidea</taxon>
        <taxon>Strongyloididae</taxon>
        <taxon>Strongyloides</taxon>
    </lineage>
</organism>
<dbReference type="WBParaSite" id="SPAL_0001197400.1">
    <property type="protein sequence ID" value="SPAL_0001197400.1"/>
    <property type="gene ID" value="SPAL_0001197400"/>
</dbReference>
<proteinExistence type="predicted"/>
<dbReference type="AlphaFoldDB" id="A0A0N5C1V4"/>
<feature type="transmembrane region" description="Helical" evidence="1">
    <location>
        <begin position="182"/>
        <end position="199"/>
    </location>
</feature>
<keyword evidence="1" id="KW-1133">Transmembrane helix</keyword>
<evidence type="ECO:0000313" key="2">
    <source>
        <dbReference type="Proteomes" id="UP000046392"/>
    </source>
</evidence>
<sequence>MIFQGVYCKKILKCYYCGVRKKGTQNWISFSNETCKPKVVACTKNHVACVKARVSDHSTQFLITGCSEDKFTGCDQSELTPGGAKLERCQCESNLCNDLKINSSSDFMFFKNIGLDKSDKKFEVHEEGAFIVTEETFNKFDKSLNKYSDHSQRSYAKTPHQKGRGTSDILIVSVRKQWNNQFITKKLLFYVYIVIFLFFKHY</sequence>
<accession>A0A0N5C1V4</accession>
<name>A0A0N5C1V4_STREA</name>
<evidence type="ECO:0000256" key="1">
    <source>
        <dbReference type="SAM" id="Phobius"/>
    </source>
</evidence>